<protein>
    <submittedName>
        <fullName evidence="2">Uncharacterized protein</fullName>
    </submittedName>
</protein>
<name>A0AAV1RMB0_9ROSI</name>
<reference evidence="2 3" key="1">
    <citation type="submission" date="2024-01" db="EMBL/GenBank/DDBJ databases">
        <authorList>
            <person name="Waweru B."/>
        </authorList>
    </citation>
    <scope>NUCLEOTIDE SEQUENCE [LARGE SCALE GENOMIC DNA]</scope>
</reference>
<dbReference type="AlphaFoldDB" id="A0AAV1RMB0"/>
<sequence>MSTLFPLRQDGILHLMRQFSVGDTAGNRTIDGGWTPAQGGSTEKSLLEAAHDREKELLHEITDLQCRLIRTQEELQKYKTDNAQSKSQKADELQG</sequence>
<evidence type="ECO:0000256" key="1">
    <source>
        <dbReference type="SAM" id="Coils"/>
    </source>
</evidence>
<dbReference type="EMBL" id="CAWUPB010000994">
    <property type="protein sequence ID" value="CAK7336369.1"/>
    <property type="molecule type" value="Genomic_DNA"/>
</dbReference>
<evidence type="ECO:0000313" key="3">
    <source>
        <dbReference type="Proteomes" id="UP001314170"/>
    </source>
</evidence>
<gene>
    <name evidence="2" type="ORF">DCAF_LOCUS11377</name>
</gene>
<keyword evidence="1" id="KW-0175">Coiled coil</keyword>
<accession>A0AAV1RMB0</accession>
<proteinExistence type="predicted"/>
<organism evidence="2 3">
    <name type="scientific">Dovyalis caffra</name>
    <dbReference type="NCBI Taxonomy" id="77055"/>
    <lineage>
        <taxon>Eukaryota</taxon>
        <taxon>Viridiplantae</taxon>
        <taxon>Streptophyta</taxon>
        <taxon>Embryophyta</taxon>
        <taxon>Tracheophyta</taxon>
        <taxon>Spermatophyta</taxon>
        <taxon>Magnoliopsida</taxon>
        <taxon>eudicotyledons</taxon>
        <taxon>Gunneridae</taxon>
        <taxon>Pentapetalae</taxon>
        <taxon>rosids</taxon>
        <taxon>fabids</taxon>
        <taxon>Malpighiales</taxon>
        <taxon>Salicaceae</taxon>
        <taxon>Flacourtieae</taxon>
        <taxon>Dovyalis</taxon>
    </lineage>
</organism>
<evidence type="ECO:0000313" key="2">
    <source>
        <dbReference type="EMBL" id="CAK7336369.1"/>
    </source>
</evidence>
<keyword evidence="3" id="KW-1185">Reference proteome</keyword>
<feature type="coiled-coil region" evidence="1">
    <location>
        <begin position="47"/>
        <end position="88"/>
    </location>
</feature>
<dbReference type="Proteomes" id="UP001314170">
    <property type="component" value="Unassembled WGS sequence"/>
</dbReference>
<comment type="caution">
    <text evidence="2">The sequence shown here is derived from an EMBL/GenBank/DDBJ whole genome shotgun (WGS) entry which is preliminary data.</text>
</comment>